<dbReference type="InterPro" id="IPR021321">
    <property type="entry name" value="DUF2922"/>
</dbReference>
<evidence type="ECO:0008006" key="3">
    <source>
        <dbReference type="Google" id="ProtNLM"/>
    </source>
</evidence>
<organism evidence="1 2">
    <name type="scientific">Sporolactobacillus inulinus</name>
    <dbReference type="NCBI Taxonomy" id="2078"/>
    <lineage>
        <taxon>Bacteria</taxon>
        <taxon>Bacillati</taxon>
        <taxon>Bacillota</taxon>
        <taxon>Bacilli</taxon>
        <taxon>Bacillales</taxon>
        <taxon>Sporolactobacillaceae</taxon>
        <taxon>Sporolactobacillus</taxon>
    </lineage>
</organism>
<evidence type="ECO:0000313" key="2">
    <source>
        <dbReference type="Proteomes" id="UP000319716"/>
    </source>
</evidence>
<evidence type="ECO:0000313" key="1">
    <source>
        <dbReference type="EMBL" id="GAY76677.1"/>
    </source>
</evidence>
<proteinExistence type="predicted"/>
<accession>A0A4Y1ZC83</accession>
<comment type="caution">
    <text evidence="1">The sequence shown here is derived from an EMBL/GenBank/DDBJ whole genome shotgun (WGS) entry which is preliminary data.</text>
</comment>
<dbReference type="EMBL" id="BEXB01000016">
    <property type="protein sequence ID" value="GAY76677.1"/>
    <property type="molecule type" value="Genomic_DNA"/>
</dbReference>
<name>A0A4Y1ZC83_9BACL</name>
<gene>
    <name evidence="1" type="ORF">NBRC111894_2231</name>
</gene>
<dbReference type="RefSeq" id="WP_262392756.1">
    <property type="nucleotide sequence ID" value="NZ_BEXB01000016.1"/>
</dbReference>
<dbReference type="AlphaFoldDB" id="A0A4Y1ZC83"/>
<reference evidence="1 2" key="1">
    <citation type="submission" date="2017-11" db="EMBL/GenBank/DDBJ databases">
        <title>Draft Genome Sequence of Sporolactobacillus inulinus NBRC 111894 Isolated from Koso, a Japanese Sugar-Vegetable Fermented Beverage.</title>
        <authorList>
            <person name="Chiou T.Y."/>
            <person name="Oshima K."/>
            <person name="Suda W."/>
            <person name="Hattori M."/>
            <person name="Takahashi T."/>
        </authorList>
    </citation>
    <scope>NUCLEOTIDE SEQUENCE [LARGE SCALE GENOMIC DNA]</scope>
    <source>
        <strain evidence="1 2">NBRC111894</strain>
    </source>
</reference>
<dbReference type="Proteomes" id="UP000319716">
    <property type="component" value="Unassembled WGS sequence"/>
</dbReference>
<sequence>MNEKTESRFLNAEGKSVTLSLNDPVEPADPAAIKDAMNTILAEQVFLSNGGDLVALKSARISENNTTPIELEV</sequence>
<dbReference type="Pfam" id="PF11148">
    <property type="entry name" value="DUF2922"/>
    <property type="match status" value="1"/>
</dbReference>
<protein>
    <recommendedName>
        <fullName evidence="3">DUF2922 domain-containing protein</fullName>
    </recommendedName>
</protein>